<gene>
    <name evidence="1" type="primary">ORF71660</name>
</gene>
<feature type="non-terminal residue" evidence="1">
    <location>
        <position position="74"/>
    </location>
</feature>
<name>A0A0B6ZPM9_9EUPU</name>
<dbReference type="EMBL" id="HACG01022941">
    <property type="protein sequence ID" value="CEK69806.1"/>
    <property type="molecule type" value="Transcribed_RNA"/>
</dbReference>
<dbReference type="AlphaFoldDB" id="A0A0B6ZPM9"/>
<sequence length="74" mass="8518">QINTNFKAPVARQVLKCPEQLEIRQLLQYKPVTEERKNKLQTALGDYAHAVVARLQVESLITIQDPRSESEKML</sequence>
<evidence type="ECO:0000313" key="1">
    <source>
        <dbReference type="EMBL" id="CEK69806.1"/>
    </source>
</evidence>
<proteinExistence type="predicted"/>
<organism evidence="1">
    <name type="scientific">Arion vulgaris</name>
    <dbReference type="NCBI Taxonomy" id="1028688"/>
    <lineage>
        <taxon>Eukaryota</taxon>
        <taxon>Metazoa</taxon>
        <taxon>Spiralia</taxon>
        <taxon>Lophotrochozoa</taxon>
        <taxon>Mollusca</taxon>
        <taxon>Gastropoda</taxon>
        <taxon>Heterobranchia</taxon>
        <taxon>Euthyneura</taxon>
        <taxon>Panpulmonata</taxon>
        <taxon>Eupulmonata</taxon>
        <taxon>Stylommatophora</taxon>
        <taxon>Helicina</taxon>
        <taxon>Arionoidea</taxon>
        <taxon>Arionidae</taxon>
        <taxon>Arion</taxon>
    </lineage>
</organism>
<protein>
    <submittedName>
        <fullName evidence="1">Uncharacterized protein</fullName>
    </submittedName>
</protein>
<reference evidence="1" key="1">
    <citation type="submission" date="2014-12" db="EMBL/GenBank/DDBJ databases">
        <title>Insight into the proteome of Arion vulgaris.</title>
        <authorList>
            <person name="Aradska J."/>
            <person name="Bulat T."/>
            <person name="Smidak R."/>
            <person name="Sarate P."/>
            <person name="Gangsoo J."/>
            <person name="Sialana F."/>
            <person name="Bilban M."/>
            <person name="Lubec G."/>
        </authorList>
    </citation>
    <scope>NUCLEOTIDE SEQUENCE</scope>
    <source>
        <tissue evidence="1">Skin</tissue>
    </source>
</reference>
<feature type="non-terminal residue" evidence="1">
    <location>
        <position position="1"/>
    </location>
</feature>
<accession>A0A0B6ZPM9</accession>